<evidence type="ECO:0000256" key="1">
    <source>
        <dbReference type="ARBA" id="ARBA00022676"/>
    </source>
</evidence>
<dbReference type="NCBIfam" id="NF006492">
    <property type="entry name" value="PRK08931.1"/>
    <property type="match status" value="1"/>
</dbReference>
<dbReference type="AlphaFoldDB" id="A0A381RMP3"/>
<dbReference type="GO" id="GO:0006166">
    <property type="term" value="P:purine ribonucleoside salvage"/>
    <property type="evidence" value="ECO:0007669"/>
    <property type="project" value="UniProtKB-KW"/>
</dbReference>
<evidence type="ECO:0000313" key="5">
    <source>
        <dbReference type="EMBL" id="SUZ91177.1"/>
    </source>
</evidence>
<dbReference type="PANTHER" id="PTHR42679">
    <property type="entry name" value="S-METHYL-5'-THIOADENOSINE PHOSPHORYLASE"/>
    <property type="match status" value="1"/>
</dbReference>
<reference evidence="5" key="1">
    <citation type="submission" date="2018-05" db="EMBL/GenBank/DDBJ databases">
        <authorList>
            <person name="Lanie J.A."/>
            <person name="Ng W.-L."/>
            <person name="Kazmierczak K.M."/>
            <person name="Andrzejewski T.M."/>
            <person name="Davidsen T.M."/>
            <person name="Wayne K.J."/>
            <person name="Tettelin H."/>
            <person name="Glass J.I."/>
            <person name="Rusch D."/>
            <person name="Podicherti R."/>
            <person name="Tsui H.-C.T."/>
            <person name="Winkler M.E."/>
        </authorList>
    </citation>
    <scope>NUCLEOTIDE SEQUENCE</scope>
</reference>
<dbReference type="NCBIfam" id="TIGR01694">
    <property type="entry name" value="MTAP"/>
    <property type="match status" value="1"/>
</dbReference>
<evidence type="ECO:0000256" key="3">
    <source>
        <dbReference type="ARBA" id="ARBA00022726"/>
    </source>
</evidence>
<dbReference type="GO" id="GO:0019509">
    <property type="term" value="P:L-methionine salvage from methylthioadenosine"/>
    <property type="evidence" value="ECO:0007669"/>
    <property type="project" value="TreeGrafter"/>
</dbReference>
<dbReference type="Gene3D" id="3.40.50.1580">
    <property type="entry name" value="Nucleoside phosphorylase domain"/>
    <property type="match status" value="1"/>
</dbReference>
<dbReference type="InterPro" id="IPR010044">
    <property type="entry name" value="MTAP"/>
</dbReference>
<dbReference type="GO" id="GO:0017061">
    <property type="term" value="F:S-methyl-5-thioadenosine phosphorylase activity"/>
    <property type="evidence" value="ECO:0007669"/>
    <property type="project" value="InterPro"/>
</dbReference>
<dbReference type="FunFam" id="3.40.50.1580:FF:000012">
    <property type="entry name" value="Probable 6-oxopurine nucleoside phosphorylase"/>
    <property type="match status" value="1"/>
</dbReference>
<organism evidence="5">
    <name type="scientific">marine metagenome</name>
    <dbReference type="NCBI Taxonomy" id="408172"/>
    <lineage>
        <taxon>unclassified sequences</taxon>
        <taxon>metagenomes</taxon>
        <taxon>ecological metagenomes</taxon>
    </lineage>
</organism>
<sequence>MIMTDVHPAPVLGIIGGSGLYDLEGLEDIHWQQVKSPWGDPSDELLRGRLDGVQMIFLPRHGRGHRLSPSSINYRANIDALKRVGVTDIISLSAVGSFRDDLAPGTFVIVDQFIDRTFARDKSFFGTGLVAHVSMAHPVNTRLGDWCEAACRDCDIPVQRGGTYLAMEGPQFSTLAESNLYRQWGCDVIGMTNMPEAKLAREAEIPYCTVAMVTDYDCWHPGHNNVDVETIIGVLLDNAARARSLIKTVAPRMRTRPALCPSGDDRALESALITAHDARDPAIVKMLDAVAGRLFI</sequence>
<evidence type="ECO:0000259" key="4">
    <source>
        <dbReference type="Pfam" id="PF01048"/>
    </source>
</evidence>
<dbReference type="GO" id="GO:0005829">
    <property type="term" value="C:cytosol"/>
    <property type="evidence" value="ECO:0007669"/>
    <property type="project" value="TreeGrafter"/>
</dbReference>
<gene>
    <name evidence="5" type="ORF">METZ01_LOCUS44031</name>
</gene>
<feature type="domain" description="Nucleoside phosphorylase" evidence="4">
    <location>
        <begin position="12"/>
        <end position="249"/>
    </location>
</feature>
<dbReference type="CDD" id="cd09010">
    <property type="entry name" value="MTAP_SsMTAPII_like_MTIP"/>
    <property type="match status" value="1"/>
</dbReference>
<name>A0A381RMP3_9ZZZZ</name>
<keyword evidence="3" id="KW-0660">Purine salvage</keyword>
<keyword evidence="2" id="KW-0808">Transferase</keyword>
<dbReference type="HAMAP" id="MF_01963">
    <property type="entry name" value="MTAP"/>
    <property type="match status" value="1"/>
</dbReference>
<proteinExistence type="inferred from homology"/>
<dbReference type="InterPro" id="IPR000845">
    <property type="entry name" value="Nucleoside_phosphorylase_d"/>
</dbReference>
<keyword evidence="1" id="KW-0328">Glycosyltransferase</keyword>
<dbReference type="PANTHER" id="PTHR42679:SF2">
    <property type="entry name" value="S-METHYL-5'-THIOADENOSINE PHOSPHORYLASE"/>
    <property type="match status" value="1"/>
</dbReference>
<evidence type="ECO:0000256" key="2">
    <source>
        <dbReference type="ARBA" id="ARBA00022679"/>
    </source>
</evidence>
<accession>A0A381RMP3</accession>
<protein>
    <recommendedName>
        <fullName evidence="4">Nucleoside phosphorylase domain-containing protein</fullName>
    </recommendedName>
</protein>
<dbReference type="Pfam" id="PF01048">
    <property type="entry name" value="PNP_UDP_1"/>
    <property type="match status" value="1"/>
</dbReference>
<dbReference type="InterPro" id="IPR035994">
    <property type="entry name" value="Nucleoside_phosphorylase_sf"/>
</dbReference>
<dbReference type="SUPFAM" id="SSF53167">
    <property type="entry name" value="Purine and uridine phosphorylases"/>
    <property type="match status" value="1"/>
</dbReference>
<dbReference type="EMBL" id="UINC01001954">
    <property type="protein sequence ID" value="SUZ91177.1"/>
    <property type="molecule type" value="Genomic_DNA"/>
</dbReference>